<dbReference type="Pfam" id="PF13609">
    <property type="entry name" value="Porin_4"/>
    <property type="match status" value="1"/>
</dbReference>
<evidence type="ECO:0000256" key="9">
    <source>
        <dbReference type="ARBA" id="ARBA00023136"/>
    </source>
</evidence>
<evidence type="ECO:0000259" key="12">
    <source>
        <dbReference type="Pfam" id="PF13609"/>
    </source>
</evidence>
<dbReference type="EMBL" id="CAJNAS010000052">
    <property type="protein sequence ID" value="CAE6969167.1"/>
    <property type="molecule type" value="Genomic_DNA"/>
</dbReference>
<comment type="subunit">
    <text evidence="2">Homotrimer.</text>
</comment>
<dbReference type="InterPro" id="IPR050298">
    <property type="entry name" value="Gram-neg_bact_OMP"/>
</dbReference>
<evidence type="ECO:0000256" key="3">
    <source>
        <dbReference type="ARBA" id="ARBA00022448"/>
    </source>
</evidence>
<feature type="domain" description="Porin" evidence="12">
    <location>
        <begin position="9"/>
        <end position="365"/>
    </location>
</feature>
<feature type="chain" id="PRO_5040162889" evidence="11">
    <location>
        <begin position="21"/>
        <end position="394"/>
    </location>
</feature>
<dbReference type="InterPro" id="IPR023614">
    <property type="entry name" value="Porin_dom_sf"/>
</dbReference>
<evidence type="ECO:0000256" key="1">
    <source>
        <dbReference type="ARBA" id="ARBA00004571"/>
    </source>
</evidence>
<keyword evidence="9" id="KW-0472">Membrane</keyword>
<reference evidence="13" key="1">
    <citation type="submission" date="2021-02" db="EMBL/GenBank/DDBJ databases">
        <authorList>
            <person name="Vanwijnsberghe S."/>
        </authorList>
    </citation>
    <scope>NUCLEOTIDE SEQUENCE</scope>
    <source>
        <strain evidence="13">R-70211</strain>
    </source>
</reference>
<dbReference type="GO" id="GO:0015288">
    <property type="term" value="F:porin activity"/>
    <property type="evidence" value="ECO:0007669"/>
    <property type="project" value="UniProtKB-KW"/>
</dbReference>
<keyword evidence="8" id="KW-0626">Porin</keyword>
<sequence length="394" mass="41406">MKLRITGCVALLACAGAAHAQSSVTLYGTVDSGLLWQNTSASGAAPFLPNSKLNPNTGSVFRLKDGGIYSSIYGLKGTEDIGGGYKINFRLQGSFDSGTGKFQLSDTPGTPALFNQIAAVGVSGPFGRIDAGRQLAPMAYAFADTDVRNAQFFGSVLTAWLTMNTVGGWPGNSTNGQIGALYDSNALVYNSPSFYGVSAALEYAPGGVAGQIQGGTRESAVLKYSNYGLNAAAVYYNGHDASPYTYAAPTTAVPATGLNNNRFVYFGAKYTWRGLSVSGSFSNGRNPANENGNPKIFAVSGDFNMLTGGIGYRFSPAFDITSGVYYVKDEKHSQNQSTAYVLGADYNLSKSTLLYAELGYVSNRGAMNQELVYGQPTAVGMNTAAGMLGIRHSF</sequence>
<evidence type="ECO:0000256" key="4">
    <source>
        <dbReference type="ARBA" id="ARBA00022452"/>
    </source>
</evidence>
<comment type="subcellular location">
    <subcellularLocation>
        <location evidence="1">Cell outer membrane</location>
        <topology evidence="1">Multi-pass membrane protein</topology>
    </subcellularLocation>
</comment>
<dbReference type="Proteomes" id="UP000675121">
    <property type="component" value="Unassembled WGS sequence"/>
</dbReference>
<proteinExistence type="predicted"/>
<dbReference type="SUPFAM" id="SSF56935">
    <property type="entry name" value="Porins"/>
    <property type="match status" value="1"/>
</dbReference>
<dbReference type="RefSeq" id="WP_201073904.1">
    <property type="nucleotide sequence ID" value="NZ_CAJNAS010000052.1"/>
</dbReference>
<dbReference type="CDD" id="cd00342">
    <property type="entry name" value="gram_neg_porins"/>
    <property type="match status" value="1"/>
</dbReference>
<dbReference type="PANTHER" id="PTHR34501">
    <property type="entry name" value="PROTEIN YDDL-RELATED"/>
    <property type="match status" value="1"/>
</dbReference>
<evidence type="ECO:0000313" key="14">
    <source>
        <dbReference type="Proteomes" id="UP000675121"/>
    </source>
</evidence>
<comment type="caution">
    <text evidence="13">The sequence shown here is derived from an EMBL/GenBank/DDBJ whole genome shotgun (WGS) entry which is preliminary data.</text>
</comment>
<feature type="signal peptide" evidence="11">
    <location>
        <begin position="1"/>
        <end position="20"/>
    </location>
</feature>
<keyword evidence="10" id="KW-0998">Cell outer membrane</keyword>
<evidence type="ECO:0000256" key="10">
    <source>
        <dbReference type="ARBA" id="ARBA00023237"/>
    </source>
</evidence>
<evidence type="ECO:0000313" key="13">
    <source>
        <dbReference type="EMBL" id="CAE6969167.1"/>
    </source>
</evidence>
<keyword evidence="3" id="KW-0813">Transport</keyword>
<evidence type="ECO:0000256" key="5">
    <source>
        <dbReference type="ARBA" id="ARBA00022692"/>
    </source>
</evidence>
<dbReference type="AlphaFoldDB" id="A0A9N8NA20"/>
<dbReference type="InterPro" id="IPR033900">
    <property type="entry name" value="Gram_neg_porin_domain"/>
</dbReference>
<keyword evidence="7" id="KW-0406">Ion transport</keyword>
<gene>
    <name evidence="13" type="ORF">R70211_07674</name>
</gene>
<dbReference type="GO" id="GO:0009279">
    <property type="term" value="C:cell outer membrane"/>
    <property type="evidence" value="ECO:0007669"/>
    <property type="project" value="UniProtKB-SubCell"/>
</dbReference>
<dbReference type="GO" id="GO:0046930">
    <property type="term" value="C:pore complex"/>
    <property type="evidence" value="ECO:0007669"/>
    <property type="project" value="UniProtKB-KW"/>
</dbReference>
<keyword evidence="4" id="KW-1134">Transmembrane beta strand</keyword>
<evidence type="ECO:0000256" key="6">
    <source>
        <dbReference type="ARBA" id="ARBA00022729"/>
    </source>
</evidence>
<dbReference type="Gene3D" id="2.40.160.10">
    <property type="entry name" value="Porin"/>
    <property type="match status" value="1"/>
</dbReference>
<evidence type="ECO:0000256" key="2">
    <source>
        <dbReference type="ARBA" id="ARBA00011233"/>
    </source>
</evidence>
<protein>
    <submittedName>
        <fullName evidence="13">Outer membrane porin protein 32</fullName>
    </submittedName>
</protein>
<evidence type="ECO:0000256" key="8">
    <source>
        <dbReference type="ARBA" id="ARBA00023114"/>
    </source>
</evidence>
<keyword evidence="14" id="KW-1185">Reference proteome</keyword>
<organism evidence="13 14">
    <name type="scientific">Paraburkholderia domus</name>
    <dbReference type="NCBI Taxonomy" id="2793075"/>
    <lineage>
        <taxon>Bacteria</taxon>
        <taxon>Pseudomonadati</taxon>
        <taxon>Pseudomonadota</taxon>
        <taxon>Betaproteobacteria</taxon>
        <taxon>Burkholderiales</taxon>
        <taxon>Burkholderiaceae</taxon>
        <taxon>Paraburkholderia</taxon>
    </lineage>
</organism>
<accession>A0A9N8NA20</accession>
<evidence type="ECO:0000256" key="7">
    <source>
        <dbReference type="ARBA" id="ARBA00023065"/>
    </source>
</evidence>
<keyword evidence="5" id="KW-0812">Transmembrane</keyword>
<dbReference type="PANTHER" id="PTHR34501:SF9">
    <property type="entry name" value="MAJOR OUTER MEMBRANE PROTEIN P.IA"/>
    <property type="match status" value="1"/>
</dbReference>
<evidence type="ECO:0000256" key="11">
    <source>
        <dbReference type="SAM" id="SignalP"/>
    </source>
</evidence>
<dbReference type="GO" id="GO:0006811">
    <property type="term" value="P:monoatomic ion transport"/>
    <property type="evidence" value="ECO:0007669"/>
    <property type="project" value="UniProtKB-KW"/>
</dbReference>
<name>A0A9N8NA20_9BURK</name>
<keyword evidence="6 11" id="KW-0732">Signal</keyword>